<dbReference type="Proteomes" id="UP001556196">
    <property type="component" value="Unassembled WGS sequence"/>
</dbReference>
<keyword evidence="1" id="KW-0812">Transmembrane</keyword>
<dbReference type="EMBL" id="JBFOCI010000004">
    <property type="protein sequence ID" value="MEW9807385.1"/>
    <property type="molecule type" value="Genomic_DNA"/>
</dbReference>
<evidence type="ECO:0000313" key="2">
    <source>
        <dbReference type="EMBL" id="MEW9807385.1"/>
    </source>
</evidence>
<feature type="transmembrane region" description="Helical" evidence="1">
    <location>
        <begin position="60"/>
        <end position="82"/>
    </location>
</feature>
<sequence length="98" mass="10643">MISSLCADVLNPRLVLVLAILFPGAGHVAVGQARRGLCFTLFAVLFMVLSYLTTTPEHSFVGRHAGGLFVWALSITDAYRLARIRQEAFRRAAARPGA</sequence>
<proteinExistence type="predicted"/>
<feature type="transmembrane region" description="Helical" evidence="1">
    <location>
        <begin position="37"/>
        <end position="54"/>
    </location>
</feature>
<evidence type="ECO:0000256" key="1">
    <source>
        <dbReference type="SAM" id="Phobius"/>
    </source>
</evidence>
<gene>
    <name evidence="2" type="ORF">ABUE31_15430</name>
</gene>
<accession>A0ABV3R2Y5</accession>
<protein>
    <submittedName>
        <fullName evidence="2">Uncharacterized protein</fullName>
    </submittedName>
</protein>
<organism evidence="2 3">
    <name type="scientific">Mesorhizobium marinum</name>
    <dbReference type="NCBI Taxonomy" id="3228790"/>
    <lineage>
        <taxon>Bacteria</taxon>
        <taxon>Pseudomonadati</taxon>
        <taxon>Pseudomonadota</taxon>
        <taxon>Alphaproteobacteria</taxon>
        <taxon>Hyphomicrobiales</taxon>
        <taxon>Phyllobacteriaceae</taxon>
        <taxon>Mesorhizobium</taxon>
    </lineage>
</organism>
<keyword evidence="3" id="KW-1185">Reference proteome</keyword>
<feature type="transmembrane region" description="Helical" evidence="1">
    <location>
        <begin position="12"/>
        <end position="30"/>
    </location>
</feature>
<comment type="caution">
    <text evidence="2">The sequence shown here is derived from an EMBL/GenBank/DDBJ whole genome shotgun (WGS) entry which is preliminary data.</text>
</comment>
<evidence type="ECO:0000313" key="3">
    <source>
        <dbReference type="Proteomes" id="UP001556196"/>
    </source>
</evidence>
<keyword evidence="1" id="KW-0472">Membrane</keyword>
<reference evidence="2 3" key="1">
    <citation type="submission" date="2024-06" db="EMBL/GenBank/DDBJ databases">
        <authorList>
            <person name="Tuo L."/>
        </authorList>
    </citation>
    <scope>NUCLEOTIDE SEQUENCE [LARGE SCALE GENOMIC DNA]</scope>
    <source>
        <strain evidence="2 3">ZMM04-5</strain>
    </source>
</reference>
<keyword evidence="1" id="KW-1133">Transmembrane helix</keyword>
<name>A0ABV3R2Y5_9HYPH</name>
<dbReference type="RefSeq" id="WP_367724547.1">
    <property type="nucleotide sequence ID" value="NZ_JBFOCI010000004.1"/>
</dbReference>